<dbReference type="GO" id="GO:0000009">
    <property type="term" value="F:alpha-1,6-mannosyltransferase activity"/>
    <property type="evidence" value="ECO:0007669"/>
    <property type="project" value="InterPro"/>
</dbReference>
<gene>
    <name evidence="3" type="ORF">B0H67DRAFT_580221</name>
</gene>
<dbReference type="PANTHER" id="PTHR31834">
    <property type="entry name" value="INITIATION-SPECIFIC ALPHA-1,6-MANNOSYLTRANSFERASE"/>
    <property type="match status" value="1"/>
</dbReference>
<comment type="caution">
    <text evidence="3">The sequence shown here is derived from an EMBL/GenBank/DDBJ whole genome shotgun (WGS) entry which is preliminary data.</text>
</comment>
<accession>A0AA40DW05</accession>
<organism evidence="3 4">
    <name type="scientific">Lasiosphaeris hirsuta</name>
    <dbReference type="NCBI Taxonomy" id="260670"/>
    <lineage>
        <taxon>Eukaryota</taxon>
        <taxon>Fungi</taxon>
        <taxon>Dikarya</taxon>
        <taxon>Ascomycota</taxon>
        <taxon>Pezizomycotina</taxon>
        <taxon>Sordariomycetes</taxon>
        <taxon>Sordariomycetidae</taxon>
        <taxon>Sordariales</taxon>
        <taxon>Lasiosphaeriaceae</taxon>
        <taxon>Lasiosphaeris</taxon>
    </lineage>
</organism>
<evidence type="ECO:0000313" key="3">
    <source>
        <dbReference type="EMBL" id="KAK0715221.1"/>
    </source>
</evidence>
<keyword evidence="2" id="KW-0472">Membrane</keyword>
<keyword evidence="4" id="KW-1185">Reference proteome</keyword>
<dbReference type="InterPro" id="IPR029044">
    <property type="entry name" value="Nucleotide-diphossugar_trans"/>
</dbReference>
<evidence type="ECO:0000256" key="2">
    <source>
        <dbReference type="SAM" id="Phobius"/>
    </source>
</evidence>
<comment type="similarity">
    <text evidence="1">Belongs to the glycosyltransferase 32 family.</text>
</comment>
<dbReference type="EMBL" id="JAUKUA010000004">
    <property type="protein sequence ID" value="KAK0715221.1"/>
    <property type="molecule type" value="Genomic_DNA"/>
</dbReference>
<reference evidence="3" key="1">
    <citation type="submission" date="2023-06" db="EMBL/GenBank/DDBJ databases">
        <title>Genome-scale phylogeny and comparative genomics of the fungal order Sordariales.</title>
        <authorList>
            <consortium name="Lawrence Berkeley National Laboratory"/>
            <person name="Hensen N."/>
            <person name="Bonometti L."/>
            <person name="Westerberg I."/>
            <person name="Brannstrom I.O."/>
            <person name="Guillou S."/>
            <person name="Cros-Aarteil S."/>
            <person name="Calhoun S."/>
            <person name="Haridas S."/>
            <person name="Kuo A."/>
            <person name="Mondo S."/>
            <person name="Pangilinan J."/>
            <person name="Riley R."/>
            <person name="Labutti K."/>
            <person name="Andreopoulos B."/>
            <person name="Lipzen A."/>
            <person name="Chen C."/>
            <person name="Yanf M."/>
            <person name="Daum C."/>
            <person name="Ng V."/>
            <person name="Clum A."/>
            <person name="Steindorff A."/>
            <person name="Ohm R."/>
            <person name="Martin F."/>
            <person name="Silar P."/>
            <person name="Natvig D."/>
            <person name="Lalanne C."/>
            <person name="Gautier V."/>
            <person name="Ament-Velasquez S.L."/>
            <person name="Kruys A."/>
            <person name="Hutchinson M.I."/>
            <person name="Powell A.J."/>
            <person name="Barry K."/>
            <person name="Miller A.N."/>
            <person name="Grigoriev I.V."/>
            <person name="Debuchy R."/>
            <person name="Gladieux P."/>
            <person name="Thoren M.H."/>
            <person name="Johannesson H."/>
        </authorList>
    </citation>
    <scope>NUCLEOTIDE SEQUENCE</scope>
    <source>
        <strain evidence="3">SMH4607-1</strain>
    </source>
</reference>
<dbReference type="Gene3D" id="3.90.550.20">
    <property type="match status" value="1"/>
</dbReference>
<evidence type="ECO:0000313" key="4">
    <source>
        <dbReference type="Proteomes" id="UP001172102"/>
    </source>
</evidence>
<feature type="transmembrane region" description="Helical" evidence="2">
    <location>
        <begin position="104"/>
        <end position="125"/>
    </location>
</feature>
<dbReference type="SUPFAM" id="SSF53448">
    <property type="entry name" value="Nucleotide-diphospho-sugar transferases"/>
    <property type="match status" value="1"/>
</dbReference>
<keyword evidence="2" id="KW-1133">Transmembrane helix</keyword>
<dbReference type="Pfam" id="PF04488">
    <property type="entry name" value="Gly_transf_sug"/>
    <property type="match status" value="1"/>
</dbReference>
<feature type="transmembrane region" description="Helical" evidence="2">
    <location>
        <begin position="132"/>
        <end position="151"/>
    </location>
</feature>
<proteinExistence type="inferred from homology"/>
<evidence type="ECO:0000256" key="1">
    <source>
        <dbReference type="ARBA" id="ARBA00009003"/>
    </source>
</evidence>
<dbReference type="GO" id="GO:0006487">
    <property type="term" value="P:protein N-linked glycosylation"/>
    <property type="evidence" value="ECO:0007669"/>
    <property type="project" value="TreeGrafter"/>
</dbReference>
<dbReference type="PANTHER" id="PTHR31834:SF8">
    <property type="entry name" value="TRANSFERASE, PUTATIVE (AFU_ORTHOLOGUE AFUA_6G14040)-RELATED"/>
    <property type="match status" value="1"/>
</dbReference>
<name>A0AA40DW05_9PEZI</name>
<dbReference type="AlphaFoldDB" id="A0AA40DW05"/>
<dbReference type="GO" id="GO:0000136">
    <property type="term" value="C:mannan polymerase complex"/>
    <property type="evidence" value="ECO:0007669"/>
    <property type="project" value="TreeGrafter"/>
</dbReference>
<dbReference type="InterPro" id="IPR007577">
    <property type="entry name" value="GlycoTrfase_DXD_sugar-bd_CS"/>
</dbReference>
<evidence type="ECO:0008006" key="5">
    <source>
        <dbReference type="Google" id="ProtNLM"/>
    </source>
</evidence>
<protein>
    <recommendedName>
        <fullName evidence="5">Initiation-specific alpha-1,6-mannosyltransferase</fullName>
    </recommendedName>
</protein>
<sequence length="435" mass="48480">METWSGRLAFSPKKVPLSAAPAPSATTLSSLTSALTRTGPLAPRLGALCGEALTSSALAPWRASLHRDSIVPVGPPPPFLRVFLPLWCFWIARPQFFPVSSHHVGVVFLIALSYAAHLHVAIMLLSSRLQSAAGLFTLSTLCFIGILYHVWSLSDRPDYEPLLPSAFATPPGPLIPRKIWYKVGPKGLSAKMKNWTASCLEANPHYEYEFMDDMTGDVYVVTNFAHRPDIVEHYLYLTVPILKADMLRYLLLWNEGGIWSDLDVSCEGVPIDDWIPTEHKAQAGLVVGWEFDVGWGSHPLRQFTSWTIMSKPRSPHIWQVVENIMNGLKAKVKEHNVTIAQLDRPMIGDIVDFTGPRRLTRSIFQSLEKNMTIPRDTVYNLLKPKLVGDVLIMPGYSFAASSNKYGNMTDKANLNPKLVKHHYAGSWKNDKGGEL</sequence>
<dbReference type="Proteomes" id="UP001172102">
    <property type="component" value="Unassembled WGS sequence"/>
</dbReference>
<dbReference type="InterPro" id="IPR039367">
    <property type="entry name" value="Och1-like"/>
</dbReference>
<keyword evidence="2" id="KW-0812">Transmembrane</keyword>